<evidence type="ECO:0000313" key="2">
    <source>
        <dbReference type="EMBL" id="RPF20809.1"/>
    </source>
</evidence>
<gene>
    <name evidence="2" type="ORF">EDD34_1416</name>
</gene>
<name>A0A3N4YI64_9MICO</name>
<reference evidence="2 3" key="1">
    <citation type="submission" date="2018-11" db="EMBL/GenBank/DDBJ databases">
        <title>Sequencing the genomes of 1000 actinobacteria strains.</title>
        <authorList>
            <person name="Klenk H.-P."/>
        </authorList>
    </citation>
    <scope>NUCLEOTIDE SEQUENCE [LARGE SCALE GENOMIC DNA]</scope>
    <source>
        <strain evidence="2 3">DSM 15700</strain>
    </source>
</reference>
<dbReference type="RefSeq" id="WP_123813925.1">
    <property type="nucleotide sequence ID" value="NZ_RKQZ01000001.1"/>
</dbReference>
<keyword evidence="3" id="KW-1185">Reference proteome</keyword>
<dbReference type="Proteomes" id="UP000280501">
    <property type="component" value="Unassembled WGS sequence"/>
</dbReference>
<proteinExistence type="predicted"/>
<protein>
    <submittedName>
        <fullName evidence="2">Uncharacterized protein</fullName>
    </submittedName>
</protein>
<evidence type="ECO:0000256" key="1">
    <source>
        <dbReference type="SAM" id="MobiDB-lite"/>
    </source>
</evidence>
<evidence type="ECO:0000313" key="3">
    <source>
        <dbReference type="Proteomes" id="UP000280501"/>
    </source>
</evidence>
<dbReference type="EMBL" id="RKQZ01000001">
    <property type="protein sequence ID" value="RPF20809.1"/>
    <property type="molecule type" value="Genomic_DNA"/>
</dbReference>
<sequence>MTAAIRPRWEWALHDDEGEGVPEPVTPVFTSQFDAEQWLGEHWRALAAAGVSSAQLHHDGEPAGPRVDFLDS</sequence>
<comment type="caution">
    <text evidence="2">The sequence shown here is derived from an EMBL/GenBank/DDBJ whole genome shotgun (WGS) entry which is preliminary data.</text>
</comment>
<accession>A0A3N4YI64</accession>
<dbReference type="OrthoDB" id="3214648at2"/>
<organism evidence="2 3">
    <name type="scientific">Myceligenerans xiligouense</name>
    <dbReference type="NCBI Taxonomy" id="253184"/>
    <lineage>
        <taxon>Bacteria</taxon>
        <taxon>Bacillati</taxon>
        <taxon>Actinomycetota</taxon>
        <taxon>Actinomycetes</taxon>
        <taxon>Micrococcales</taxon>
        <taxon>Promicromonosporaceae</taxon>
        <taxon>Myceligenerans</taxon>
    </lineage>
</organism>
<dbReference type="AlphaFoldDB" id="A0A3N4YI64"/>
<feature type="region of interest" description="Disordered" evidence="1">
    <location>
        <begin position="51"/>
        <end position="72"/>
    </location>
</feature>